<dbReference type="InterPro" id="IPR004360">
    <property type="entry name" value="Glyas_Fos-R_dOase_dom"/>
</dbReference>
<dbReference type="CDD" id="cd06587">
    <property type="entry name" value="VOC"/>
    <property type="match status" value="1"/>
</dbReference>
<organism evidence="2 3">
    <name type="scientific">Paenibacillus albilobatus</name>
    <dbReference type="NCBI Taxonomy" id="2716884"/>
    <lineage>
        <taxon>Bacteria</taxon>
        <taxon>Bacillati</taxon>
        <taxon>Bacillota</taxon>
        <taxon>Bacilli</taxon>
        <taxon>Bacillales</taxon>
        <taxon>Paenibacillaceae</taxon>
        <taxon>Paenibacillus</taxon>
    </lineage>
</organism>
<dbReference type="SUPFAM" id="SSF54593">
    <property type="entry name" value="Glyoxalase/Bleomycin resistance protein/Dihydroxybiphenyl dioxygenase"/>
    <property type="match status" value="1"/>
</dbReference>
<dbReference type="Gene3D" id="3.10.180.10">
    <property type="entry name" value="2,3-Dihydroxybiphenyl 1,2-Dioxygenase, domain 1"/>
    <property type="match status" value="1"/>
</dbReference>
<sequence length="146" mass="16800">MAKKELIKTQEQQATQAPMLKRVSHNYLPVSNVELASKWYKETLGLTARPRGSADPAILVLGNGQWLFLLETKEKRTANFMTDQWEGEQYEMFSLTFEVENIVEVHKRIRESGVYVEPISDQGSCGLQFKFKDPDGNKFNVWQDAE</sequence>
<evidence type="ECO:0000313" key="2">
    <source>
        <dbReference type="EMBL" id="GIO29381.1"/>
    </source>
</evidence>
<accession>A0A920C7V2</accession>
<dbReference type="Proteomes" id="UP000679779">
    <property type="component" value="Unassembled WGS sequence"/>
</dbReference>
<feature type="domain" description="VOC" evidence="1">
    <location>
        <begin position="22"/>
        <end position="144"/>
    </location>
</feature>
<proteinExistence type="predicted"/>
<keyword evidence="3" id="KW-1185">Reference proteome</keyword>
<dbReference type="InterPro" id="IPR037523">
    <property type="entry name" value="VOC_core"/>
</dbReference>
<evidence type="ECO:0000259" key="1">
    <source>
        <dbReference type="PROSITE" id="PS51819"/>
    </source>
</evidence>
<dbReference type="Pfam" id="PF00903">
    <property type="entry name" value="Glyoxalase"/>
    <property type="match status" value="1"/>
</dbReference>
<gene>
    <name evidence="2" type="ORF">J2TS6_05220</name>
</gene>
<dbReference type="RefSeq" id="WP_160038148.1">
    <property type="nucleotide sequence ID" value="NZ_BORQ01000001.1"/>
</dbReference>
<protein>
    <recommendedName>
        <fullName evidence="1">VOC domain-containing protein</fullName>
    </recommendedName>
</protein>
<evidence type="ECO:0000313" key="3">
    <source>
        <dbReference type="Proteomes" id="UP000679779"/>
    </source>
</evidence>
<dbReference type="InterPro" id="IPR029068">
    <property type="entry name" value="Glyas_Bleomycin-R_OHBP_Dase"/>
</dbReference>
<dbReference type="PROSITE" id="PS51819">
    <property type="entry name" value="VOC"/>
    <property type="match status" value="1"/>
</dbReference>
<comment type="caution">
    <text evidence="2">The sequence shown here is derived from an EMBL/GenBank/DDBJ whole genome shotgun (WGS) entry which is preliminary data.</text>
</comment>
<dbReference type="AlphaFoldDB" id="A0A920C7V2"/>
<name>A0A920C7V2_9BACL</name>
<reference evidence="2" key="1">
    <citation type="submission" date="2021-03" db="EMBL/GenBank/DDBJ databases">
        <title>Antimicrobial resistance genes in bacteria isolated from Japanese honey, and their potential for conferring macrolide and lincosamide resistance in the American foulbrood pathogen Paenibacillus larvae.</title>
        <authorList>
            <person name="Okamoto M."/>
            <person name="Kumagai M."/>
            <person name="Kanamori H."/>
            <person name="Takamatsu D."/>
        </authorList>
    </citation>
    <scope>NUCLEOTIDE SEQUENCE</scope>
    <source>
        <strain evidence="2">J2TS6</strain>
    </source>
</reference>
<dbReference type="EMBL" id="BORQ01000001">
    <property type="protein sequence ID" value="GIO29381.1"/>
    <property type="molecule type" value="Genomic_DNA"/>
</dbReference>